<dbReference type="OrthoDB" id="9761586at2"/>
<dbReference type="GO" id="GO:0017168">
    <property type="term" value="F:5-oxoprolinase (ATP-hydrolyzing) activity"/>
    <property type="evidence" value="ECO:0007669"/>
    <property type="project" value="TreeGrafter"/>
</dbReference>
<dbReference type="PANTHER" id="PTHR11365">
    <property type="entry name" value="5-OXOPROLINASE RELATED"/>
    <property type="match status" value="1"/>
</dbReference>
<feature type="compositionally biased region" description="Gly residues" evidence="1">
    <location>
        <begin position="524"/>
        <end position="533"/>
    </location>
</feature>
<dbReference type="Pfam" id="PF02538">
    <property type="entry name" value="Hydantoinase_B"/>
    <property type="match status" value="1"/>
</dbReference>
<dbReference type="GO" id="GO:0005829">
    <property type="term" value="C:cytosol"/>
    <property type="evidence" value="ECO:0007669"/>
    <property type="project" value="TreeGrafter"/>
</dbReference>
<reference evidence="4" key="1">
    <citation type="submission" date="2017-10" db="EMBL/GenBank/DDBJ databases">
        <authorList>
            <person name="Toshchakov S.V."/>
            <person name="Goeva M.A."/>
        </authorList>
    </citation>
    <scope>NUCLEOTIDE SEQUENCE [LARGE SCALE GENOMIC DNA]</scope>
    <source>
        <strain evidence="4">JR1/69-1-13</strain>
    </source>
</reference>
<evidence type="ECO:0000313" key="3">
    <source>
        <dbReference type="EMBL" id="PWC26609.1"/>
    </source>
</evidence>
<dbReference type="AlphaFoldDB" id="A0A2U1UY72"/>
<sequence length="559" mass="59249">MNATPPPTPTLGPVTLEVLRNAFTAVAAEMDVTVWRTSRSTIVREMLDYSTAVFDAEGYNVAQSARIPGHLNSMSAGLLTIIRDFLPLEAWDEGDVVITNDPYCGGQHIPDILAFRPVVVGGRRIAIVGTLCHHLDMGGMAAGSYAATATEIFQEGLRIPPLKLVRAGVMNEDVLAMMRQNVRRPDMLWGDLQAQLASLAVGEGTMQRLAARFGAATILEACRQLLDGSERAMRAMIGRIPDGRYSFEDFLDDDGILPDPIRIHAAIEVRGEEMVVDLSGCGRQAAGPVNATLASSGSAVAYAVLAVADSDIPANAGCYRPVRIIAPEGSIVHASHPAPVANRVAVAHRLATTMFGALHQAVPGRVPAAYYGVSYVCSFQTIGEDGARGVLVEIEIGGTGAYHDQDGLNAWAYGMHNNASIPVEMIEAEVPLTLTGYGLLDGSGGAGRHRGGLGLFREWRVDSAAAVFTANLERFKFRPYGLEGGEPGSAGALYLIRDGEWRPLPSKVNNLPLRRGDTIRLETSGGGGYGPPGERGAAERANDAACRYVRPPSAAAAAG</sequence>
<dbReference type="GO" id="GO:0006749">
    <property type="term" value="P:glutathione metabolic process"/>
    <property type="evidence" value="ECO:0007669"/>
    <property type="project" value="TreeGrafter"/>
</dbReference>
<dbReference type="InterPro" id="IPR003692">
    <property type="entry name" value="Hydantoinase_B"/>
</dbReference>
<dbReference type="EMBL" id="PDOA01000029">
    <property type="protein sequence ID" value="PWC26609.1"/>
    <property type="molecule type" value="Genomic_DNA"/>
</dbReference>
<keyword evidence="4" id="KW-1185">Reference proteome</keyword>
<evidence type="ECO:0000313" key="4">
    <source>
        <dbReference type="Proteomes" id="UP000245048"/>
    </source>
</evidence>
<evidence type="ECO:0000256" key="1">
    <source>
        <dbReference type="SAM" id="MobiDB-lite"/>
    </source>
</evidence>
<feature type="domain" description="Hydantoinase B/oxoprolinase" evidence="2">
    <location>
        <begin position="13"/>
        <end position="532"/>
    </location>
</feature>
<evidence type="ECO:0000259" key="2">
    <source>
        <dbReference type="Pfam" id="PF02538"/>
    </source>
</evidence>
<proteinExistence type="predicted"/>
<protein>
    <submittedName>
        <fullName evidence="3">Methylhydantoinase</fullName>
    </submittedName>
</protein>
<dbReference type="RefSeq" id="WP_109519117.1">
    <property type="nucleotide sequence ID" value="NZ_JBHSCH010000029.1"/>
</dbReference>
<name>A0A2U1UY72_9PROT</name>
<comment type="caution">
    <text evidence="3">The sequence shown here is derived from an EMBL/GenBank/DDBJ whole genome shotgun (WGS) entry which is preliminary data.</text>
</comment>
<dbReference type="Proteomes" id="UP000245048">
    <property type="component" value="Unassembled WGS sequence"/>
</dbReference>
<dbReference type="InterPro" id="IPR045079">
    <property type="entry name" value="Oxoprolinase-like"/>
</dbReference>
<organism evidence="3 4">
    <name type="scientific">Teichococcus aestuarii</name>
    <dbReference type="NCBI Taxonomy" id="568898"/>
    <lineage>
        <taxon>Bacteria</taxon>
        <taxon>Pseudomonadati</taxon>
        <taxon>Pseudomonadota</taxon>
        <taxon>Alphaproteobacteria</taxon>
        <taxon>Acetobacterales</taxon>
        <taxon>Roseomonadaceae</taxon>
        <taxon>Roseomonas</taxon>
    </lineage>
</organism>
<gene>
    <name evidence="3" type="ORF">CR165_22235</name>
</gene>
<accession>A0A2U1UY72</accession>
<feature type="region of interest" description="Disordered" evidence="1">
    <location>
        <begin position="522"/>
        <end position="543"/>
    </location>
</feature>
<dbReference type="PANTHER" id="PTHR11365:SF23">
    <property type="entry name" value="HYPOTHETICAL 5-OXOPROLINASE (EUROFUNG)-RELATED"/>
    <property type="match status" value="1"/>
</dbReference>